<dbReference type="Pfam" id="PF23562">
    <property type="entry name" value="AMP-binding_C_3"/>
    <property type="match status" value="1"/>
</dbReference>
<evidence type="ECO:0000256" key="4">
    <source>
        <dbReference type="ARBA" id="ARBA00023098"/>
    </source>
</evidence>
<dbReference type="Gene3D" id="3.40.50.12780">
    <property type="entry name" value="N-terminal domain of ligase-like"/>
    <property type="match status" value="1"/>
</dbReference>
<keyword evidence="2 7" id="KW-0436">Ligase</keyword>
<evidence type="ECO:0000256" key="1">
    <source>
        <dbReference type="ARBA" id="ARBA00006432"/>
    </source>
</evidence>
<dbReference type="InterPro" id="IPR042099">
    <property type="entry name" value="ANL_N_sf"/>
</dbReference>
<dbReference type="RefSeq" id="WP_181354579.1">
    <property type="nucleotide sequence ID" value="NZ_JABJWZ010000122.1"/>
</dbReference>
<dbReference type="PANTHER" id="PTHR43272:SF32">
    <property type="entry name" value="AMP-DEPENDENT SYNTHETASE_LIGASE DOMAIN-CONTAINING PROTEIN"/>
    <property type="match status" value="1"/>
</dbReference>
<dbReference type="Pfam" id="PF00501">
    <property type="entry name" value="AMP-binding"/>
    <property type="match status" value="1"/>
</dbReference>
<comment type="similarity">
    <text evidence="1">Belongs to the ATP-dependent AMP-binding enzyme family.</text>
</comment>
<dbReference type="SUPFAM" id="SSF56801">
    <property type="entry name" value="Acetyl-CoA synthetase-like"/>
    <property type="match status" value="1"/>
</dbReference>
<name>A0A7W3WLH8_9ACTN</name>
<keyword evidence="4" id="KW-0443">Lipid metabolism</keyword>
<dbReference type="AlphaFoldDB" id="A0A7W3WLH8"/>
<dbReference type="GO" id="GO:0016020">
    <property type="term" value="C:membrane"/>
    <property type="evidence" value="ECO:0007669"/>
    <property type="project" value="TreeGrafter"/>
</dbReference>
<evidence type="ECO:0000256" key="5">
    <source>
        <dbReference type="ARBA" id="ARBA00032875"/>
    </source>
</evidence>
<dbReference type="PROSITE" id="PS00455">
    <property type="entry name" value="AMP_BINDING"/>
    <property type="match status" value="1"/>
</dbReference>
<dbReference type="Proteomes" id="UP000525686">
    <property type="component" value="Unassembled WGS sequence"/>
</dbReference>
<feature type="domain" description="AMP-dependent synthetase/ligase" evidence="6">
    <location>
        <begin position="24"/>
        <end position="452"/>
    </location>
</feature>
<dbReference type="InterPro" id="IPR000873">
    <property type="entry name" value="AMP-dep_synth/lig_dom"/>
</dbReference>
<evidence type="ECO:0000313" key="8">
    <source>
        <dbReference type="Proteomes" id="UP000525686"/>
    </source>
</evidence>
<keyword evidence="3" id="KW-0276">Fatty acid metabolism</keyword>
<accession>A0A7W3WLH8</accession>
<comment type="caution">
    <text evidence="7">The sequence shown here is derived from an EMBL/GenBank/DDBJ whole genome shotgun (WGS) entry which is preliminary data.</text>
</comment>
<gene>
    <name evidence="7" type="ORF">H3146_14605</name>
</gene>
<protein>
    <recommendedName>
        <fullName evidence="5">Acyl-CoA synthetase</fullName>
    </recommendedName>
</protein>
<reference evidence="8" key="1">
    <citation type="submission" date="2020-05" db="EMBL/GenBank/DDBJ databases">
        <title>Classification of alakaliphilic streptomycetes isolated from an alkaline soil next to Lonar Crater, India and a proposal for the recognition of Streptomyces alkaliterrae sp. nov.</title>
        <authorList>
            <person name="Golinska P."/>
        </authorList>
    </citation>
    <scope>NUCLEOTIDE SEQUENCE [LARGE SCALE GENOMIC DNA]</scope>
    <source>
        <strain evidence="8">OF3</strain>
    </source>
</reference>
<organism evidence="7 8">
    <name type="scientific">Streptomyces alkaliterrae</name>
    <dbReference type="NCBI Taxonomy" id="2213162"/>
    <lineage>
        <taxon>Bacteria</taxon>
        <taxon>Bacillati</taxon>
        <taxon>Actinomycetota</taxon>
        <taxon>Actinomycetes</taxon>
        <taxon>Kitasatosporales</taxon>
        <taxon>Streptomycetaceae</taxon>
        <taxon>Streptomyces</taxon>
    </lineage>
</organism>
<sequence length="630" mass="68130">MSSTQSLLENRPVSVAHLFFSRIQSTPSRVAYRYPAPAVDGADSSAADQWHSLTWEQTGERVKLIAAGLLALGVRPEERVAISSATRVEWILADMGVMCAGAAATAVYPSTNAEETAYILADSGSRAVFVENVEQLAKVAAHADRLPGLDHAILFDSPADTPSAAGLEVLSLAELEKRGAAYLEERPTAIEEVVDAIEREQLATLIYTSGTTGRPKGVRLVHDCWSYQGVVQEVSGLLRPDDVQFLWLPLSHVFGKALISGQIRTGHVMAVDGRVDRIITNLPAVRPTVMASAPRIFEKVYNGIASKARAEGGAKYRIFLWAAKVARDHAKAQHDIATDSTRHGVPRWLSLQHALADRLVYRKIRAAFGGNLRGSVSGSAALAPEIGYFFAGAGVPVLEGYGLTETSAACTVNPADDLRVGTVGKALPGSEVRVAEDGEILLKGPGIMRGYHNLPEKTAEVLTSDGWFHTGDIGEVDRDGFIRITDRKKDLFKTSGGKYVAPTEIEGRFKAVCPFVSNVLVIGDGRNYCTALIALDETAITAWAQSHGLGGQSYSEVVASPQVHELIDGFVQRVNGELQRWQTVKKFSLLPRDLDVEHGELTPSLKVKRPVVEREYANAIEAMYDGSREA</sequence>
<dbReference type="CDD" id="cd05907">
    <property type="entry name" value="VL_LC_FACS_like"/>
    <property type="match status" value="1"/>
</dbReference>
<evidence type="ECO:0000256" key="3">
    <source>
        <dbReference type="ARBA" id="ARBA00022832"/>
    </source>
</evidence>
<dbReference type="InterPro" id="IPR020845">
    <property type="entry name" value="AMP-binding_CS"/>
</dbReference>
<evidence type="ECO:0000313" key="7">
    <source>
        <dbReference type="EMBL" id="MBB1254582.1"/>
    </source>
</evidence>
<proteinExistence type="inferred from homology"/>
<dbReference type="PANTHER" id="PTHR43272">
    <property type="entry name" value="LONG-CHAIN-FATTY-ACID--COA LIGASE"/>
    <property type="match status" value="1"/>
</dbReference>
<evidence type="ECO:0000259" key="6">
    <source>
        <dbReference type="Pfam" id="PF00501"/>
    </source>
</evidence>
<evidence type="ECO:0000256" key="2">
    <source>
        <dbReference type="ARBA" id="ARBA00022598"/>
    </source>
</evidence>
<dbReference type="EMBL" id="JABJWZ010000122">
    <property type="protein sequence ID" value="MBB1254582.1"/>
    <property type="molecule type" value="Genomic_DNA"/>
</dbReference>
<dbReference type="GO" id="GO:0004467">
    <property type="term" value="F:long-chain fatty acid-CoA ligase activity"/>
    <property type="evidence" value="ECO:0007669"/>
    <property type="project" value="TreeGrafter"/>
</dbReference>